<organism evidence="2 3">
    <name type="scientific">Spiroplasma poulsonii</name>
    <dbReference type="NCBI Taxonomy" id="2138"/>
    <lineage>
        <taxon>Bacteria</taxon>
        <taxon>Bacillati</taxon>
        <taxon>Mycoplasmatota</taxon>
        <taxon>Mollicutes</taxon>
        <taxon>Entomoplasmatales</taxon>
        <taxon>Spiroplasmataceae</taxon>
        <taxon>Spiroplasma</taxon>
    </lineage>
</organism>
<evidence type="ECO:0000313" key="3">
    <source>
        <dbReference type="Proteomes" id="UP000274545"/>
    </source>
</evidence>
<evidence type="ECO:0000256" key="1">
    <source>
        <dbReference type="SAM" id="Phobius"/>
    </source>
</evidence>
<dbReference type="Proteomes" id="UP000274545">
    <property type="component" value="Unassembled WGS sequence"/>
</dbReference>
<name>A0A3S0SZQ5_9MOLU</name>
<gene>
    <name evidence="2" type="ORF">D6D54_01740</name>
</gene>
<evidence type="ECO:0000313" key="2">
    <source>
        <dbReference type="EMBL" id="RUP78204.1"/>
    </source>
</evidence>
<accession>A0A3S0SZQ5</accession>
<sequence length="66" mass="7673">MSTQYIVIIIAVIFFVIPFIVWTITRFRTRVLQHYSAWHKIALIVSYSVCLSIFLILLILAVTVFA</sequence>
<keyword evidence="1" id="KW-0812">Transmembrane</keyword>
<feature type="transmembrane region" description="Helical" evidence="1">
    <location>
        <begin position="37"/>
        <end position="65"/>
    </location>
</feature>
<dbReference type="RefSeq" id="WP_127092515.1">
    <property type="nucleotide sequence ID" value="NZ_CP093047.1"/>
</dbReference>
<proteinExistence type="predicted"/>
<keyword evidence="1" id="KW-1133">Transmembrane helix</keyword>
<keyword evidence="1" id="KW-0472">Membrane</keyword>
<dbReference type="AlphaFoldDB" id="A0A3S0SZQ5"/>
<protein>
    <submittedName>
        <fullName evidence="2">Uncharacterized protein</fullName>
    </submittedName>
</protein>
<reference evidence="2 3" key="1">
    <citation type="journal article" date="2019" name="Genome Biol. Evol.">
        <title>Toxin and genome evolution in a Drosophila defensive symbiosis.</title>
        <authorList>
            <person name="Ballinger M.J."/>
            <person name="Gawryluk R.M."/>
            <person name="Perlman S.J."/>
        </authorList>
    </citation>
    <scope>NUCLEOTIDE SEQUENCE [LARGE SCALE GENOMIC DNA]</scope>
    <source>
        <strain evidence="3">sNeo</strain>
    </source>
</reference>
<feature type="transmembrane region" description="Helical" evidence="1">
    <location>
        <begin position="6"/>
        <end position="25"/>
    </location>
</feature>
<dbReference type="EMBL" id="RAHC01000001">
    <property type="protein sequence ID" value="RUP78204.1"/>
    <property type="molecule type" value="Genomic_DNA"/>
</dbReference>
<comment type="caution">
    <text evidence="2">The sequence shown here is derived from an EMBL/GenBank/DDBJ whole genome shotgun (WGS) entry which is preliminary data.</text>
</comment>